<dbReference type="Gene3D" id="1.20.1440.230">
    <property type="entry name" value="NADH-ubiquinone oxidoreductase 51kDa subunit, iron-sulphur binding domain"/>
    <property type="match status" value="1"/>
</dbReference>
<organism evidence="5 6">
    <name type="scientific">Hungatella hathewayi</name>
    <dbReference type="NCBI Taxonomy" id="154046"/>
    <lineage>
        <taxon>Bacteria</taxon>
        <taxon>Bacillati</taxon>
        <taxon>Bacillota</taxon>
        <taxon>Clostridia</taxon>
        <taxon>Lachnospirales</taxon>
        <taxon>Lachnospiraceae</taxon>
        <taxon>Hungatella</taxon>
    </lineage>
</organism>
<evidence type="ECO:0000313" key="6">
    <source>
        <dbReference type="Proteomes" id="UP000261023"/>
    </source>
</evidence>
<evidence type="ECO:0000256" key="1">
    <source>
        <dbReference type="ARBA" id="ARBA00022723"/>
    </source>
</evidence>
<dbReference type="Pfam" id="PF10589">
    <property type="entry name" value="NADH_4Fe-4S"/>
    <property type="match status" value="1"/>
</dbReference>
<dbReference type="InterPro" id="IPR019575">
    <property type="entry name" value="Nuop51_4Fe4S-bd"/>
</dbReference>
<evidence type="ECO:0000256" key="2">
    <source>
        <dbReference type="ARBA" id="ARBA00023004"/>
    </source>
</evidence>
<dbReference type="EMBL" id="QTJW01000032">
    <property type="protein sequence ID" value="RGD66936.1"/>
    <property type="molecule type" value="Genomic_DNA"/>
</dbReference>
<sequence>MNGLEKTGGMSQEELLEKIGQSGLKEYGICPENLEKKLRRILEERLPSDGPMIAAGALNNQDTDRMLLWFAKREPEKVLLGLAILGRLLSASKLRLYLPEGETALIHELEDQASVLGVNVELLEGIADTRRMKGGCLCHLETLAALCDVMEDTYCPGAVVAVKTCTSGDVSMGEPIFAPYGTKLTSLLPQPYAGQIKAVQLGSRLCGPSALEEPVTADTILGNGVITVFDESCCMIAMAEERLEAARRVCCGKCTFCREGLGQLYTRIHEITSGKGEAGSLEIMREIGEAMEFSCLCSVGQTGAQFTLDSMKIFGAEYEDHIRRKKCTAGSCPAFIRVYIDPDRCTGCGRCIPACPKDCIEGLPGYIHMTEELDCVKCTVCMEACGERAVVRTLGRVPRLPDRLTRVGRFKQY</sequence>
<dbReference type="AlphaFoldDB" id="A0A3E3DD45"/>
<dbReference type="GO" id="GO:0046872">
    <property type="term" value="F:metal ion binding"/>
    <property type="evidence" value="ECO:0007669"/>
    <property type="project" value="UniProtKB-KW"/>
</dbReference>
<dbReference type="InterPro" id="IPR017896">
    <property type="entry name" value="4Fe4S_Fe-S-bd"/>
</dbReference>
<dbReference type="GO" id="GO:0051539">
    <property type="term" value="F:4 iron, 4 sulfur cluster binding"/>
    <property type="evidence" value="ECO:0007669"/>
    <property type="project" value="InterPro"/>
</dbReference>
<keyword evidence="3" id="KW-0411">Iron-sulfur</keyword>
<evidence type="ECO:0000313" key="5">
    <source>
        <dbReference type="EMBL" id="RGD66936.1"/>
    </source>
</evidence>
<keyword evidence="1" id="KW-0479">Metal-binding</keyword>
<dbReference type="Gene3D" id="3.30.70.20">
    <property type="match status" value="1"/>
</dbReference>
<dbReference type="PANTHER" id="PTHR43578">
    <property type="entry name" value="NADH-QUINONE OXIDOREDUCTASE SUBUNIT F"/>
    <property type="match status" value="1"/>
</dbReference>
<evidence type="ECO:0000259" key="4">
    <source>
        <dbReference type="PROSITE" id="PS51379"/>
    </source>
</evidence>
<feature type="domain" description="4Fe-4S ferredoxin-type" evidence="4">
    <location>
        <begin position="336"/>
        <end position="365"/>
    </location>
</feature>
<dbReference type="Pfam" id="PF00037">
    <property type="entry name" value="Fer4"/>
    <property type="match status" value="1"/>
</dbReference>
<dbReference type="SMART" id="SM00928">
    <property type="entry name" value="NADH_4Fe-4S"/>
    <property type="match status" value="1"/>
</dbReference>
<dbReference type="PROSITE" id="PS00198">
    <property type="entry name" value="4FE4S_FER_1"/>
    <property type="match status" value="2"/>
</dbReference>
<evidence type="ECO:0000256" key="3">
    <source>
        <dbReference type="ARBA" id="ARBA00023014"/>
    </source>
</evidence>
<proteinExistence type="predicted"/>
<dbReference type="InterPro" id="IPR017900">
    <property type="entry name" value="4Fe4S_Fe_S_CS"/>
</dbReference>
<dbReference type="OrthoDB" id="9761899at2"/>
<name>A0A3E3DD45_9FIRM</name>
<dbReference type="RefSeq" id="WP_025531069.1">
    <property type="nucleotide sequence ID" value="NZ_QTJW01000032.1"/>
</dbReference>
<dbReference type="Proteomes" id="UP000261023">
    <property type="component" value="Unassembled WGS sequence"/>
</dbReference>
<dbReference type="PROSITE" id="PS51379">
    <property type="entry name" value="4FE4S_FER_2"/>
    <property type="match status" value="1"/>
</dbReference>
<dbReference type="SUPFAM" id="SSF54862">
    <property type="entry name" value="4Fe-4S ferredoxins"/>
    <property type="match status" value="1"/>
</dbReference>
<keyword evidence="5" id="KW-0830">Ubiquinone</keyword>
<dbReference type="InterPro" id="IPR037207">
    <property type="entry name" value="Nuop51_4Fe4S-bd_sf"/>
</dbReference>
<reference evidence="5 6" key="1">
    <citation type="submission" date="2018-08" db="EMBL/GenBank/DDBJ databases">
        <title>A genome reference for cultivated species of the human gut microbiota.</title>
        <authorList>
            <person name="Zou Y."/>
            <person name="Xue W."/>
            <person name="Luo G."/>
        </authorList>
    </citation>
    <scope>NUCLEOTIDE SEQUENCE [LARGE SCALE GENOMIC DNA]</scope>
    <source>
        <strain evidence="5 6">AF19-13AC</strain>
    </source>
</reference>
<comment type="caution">
    <text evidence="5">The sequence shown here is derived from an EMBL/GenBank/DDBJ whole genome shotgun (WGS) entry which is preliminary data.</text>
</comment>
<accession>A0A3E3DD45</accession>
<gene>
    <name evidence="5" type="ORF">DWX31_30080</name>
</gene>
<dbReference type="SUPFAM" id="SSF140490">
    <property type="entry name" value="Nqo1C-terminal domain-like"/>
    <property type="match status" value="1"/>
</dbReference>
<protein>
    <submittedName>
        <fullName evidence="5">NADH ubiquinone oxidoreductase</fullName>
    </submittedName>
</protein>
<keyword evidence="2" id="KW-0408">Iron</keyword>
<dbReference type="PANTHER" id="PTHR43578:SF3">
    <property type="entry name" value="NADH-QUINONE OXIDOREDUCTASE SUBUNIT F"/>
    <property type="match status" value="1"/>
</dbReference>